<dbReference type="Gene3D" id="1.10.10.10">
    <property type="entry name" value="Winged helix-like DNA-binding domain superfamily/Winged helix DNA-binding domain"/>
    <property type="match status" value="1"/>
</dbReference>
<dbReference type="GO" id="GO:0000981">
    <property type="term" value="F:DNA-binding transcription factor activity, RNA polymerase II-specific"/>
    <property type="evidence" value="ECO:0007669"/>
    <property type="project" value="TreeGrafter"/>
</dbReference>
<reference evidence="2 3" key="1">
    <citation type="submission" date="2019-01" db="EMBL/GenBank/DDBJ databases">
        <title>Draft Genome and Complete Hox-Cluster Characterization of the Sterlet Sturgeon (Acipenser ruthenus).</title>
        <authorList>
            <person name="Wei Q."/>
        </authorList>
    </citation>
    <scope>NUCLEOTIDE SEQUENCE [LARGE SCALE GENOMIC DNA]</scope>
    <source>
        <strain evidence="2">WHYD16114868_AA</strain>
        <tissue evidence="2">Blood</tissue>
    </source>
</reference>
<dbReference type="GO" id="GO:0005634">
    <property type="term" value="C:nucleus"/>
    <property type="evidence" value="ECO:0007669"/>
    <property type="project" value="TreeGrafter"/>
</dbReference>
<evidence type="ECO:0000313" key="2">
    <source>
        <dbReference type="EMBL" id="RXM28999.1"/>
    </source>
</evidence>
<dbReference type="InterPro" id="IPR036388">
    <property type="entry name" value="WH-like_DNA-bd_sf"/>
</dbReference>
<feature type="domain" description="IRF tryptophan pentad repeat" evidence="1">
    <location>
        <begin position="15"/>
        <end position="177"/>
    </location>
</feature>
<accession>A0A444U1J9</accession>
<dbReference type="PROSITE" id="PS51507">
    <property type="entry name" value="IRF_2"/>
    <property type="match status" value="1"/>
</dbReference>
<dbReference type="Pfam" id="PF00605">
    <property type="entry name" value="IRF"/>
    <property type="match status" value="1"/>
</dbReference>
<dbReference type="SUPFAM" id="SSF49879">
    <property type="entry name" value="SMAD/FHA domain"/>
    <property type="match status" value="1"/>
</dbReference>
<dbReference type="GO" id="GO:0000978">
    <property type="term" value="F:RNA polymerase II cis-regulatory region sequence-specific DNA binding"/>
    <property type="evidence" value="ECO:0007669"/>
    <property type="project" value="TreeGrafter"/>
</dbReference>
<gene>
    <name evidence="2" type="ORF">EOD39_9217</name>
</gene>
<name>A0A444U1J9_ACIRT</name>
<dbReference type="SUPFAM" id="SSF46785">
    <property type="entry name" value="Winged helix' DNA-binding domain"/>
    <property type="match status" value="1"/>
</dbReference>
<dbReference type="InterPro" id="IPR001346">
    <property type="entry name" value="Interferon_reg_fact_DNA-bd_dom"/>
</dbReference>
<dbReference type="AlphaFoldDB" id="A0A444U1J9"/>
<comment type="caution">
    <text evidence="2">The sequence shown here is derived from an EMBL/GenBank/DDBJ whole genome shotgun (WGS) entry which is preliminary data.</text>
</comment>
<dbReference type="GO" id="GO:0002376">
    <property type="term" value="P:immune system process"/>
    <property type="evidence" value="ECO:0007669"/>
    <property type="project" value="TreeGrafter"/>
</dbReference>
<dbReference type="GO" id="GO:0045893">
    <property type="term" value="P:positive regulation of DNA-templated transcription"/>
    <property type="evidence" value="ECO:0007669"/>
    <property type="project" value="UniProtKB-ARBA"/>
</dbReference>
<dbReference type="InterPro" id="IPR019471">
    <property type="entry name" value="Interferon_reg_factor-3"/>
</dbReference>
<dbReference type="PROSITE" id="PS50007">
    <property type="entry name" value="PIPLC_X_DOMAIN"/>
    <property type="match status" value="1"/>
</dbReference>
<dbReference type="InterPro" id="IPR008984">
    <property type="entry name" value="SMAD_FHA_dom_sf"/>
</dbReference>
<protein>
    <submittedName>
        <fullName evidence="2">Interferon regulatory factor 4</fullName>
    </submittedName>
</protein>
<evidence type="ECO:0000313" key="3">
    <source>
        <dbReference type="Proteomes" id="UP000289886"/>
    </source>
</evidence>
<keyword evidence="3" id="KW-1185">Reference proteome</keyword>
<dbReference type="InterPro" id="IPR036390">
    <property type="entry name" value="WH_DNA-bd_sf"/>
</dbReference>
<dbReference type="Proteomes" id="UP000289886">
    <property type="component" value="Unassembled WGS sequence"/>
</dbReference>
<dbReference type="InterPro" id="IPR017855">
    <property type="entry name" value="SMAD-like_dom_sf"/>
</dbReference>
<dbReference type="FunFam" id="2.60.200.10:FF:000013">
    <property type="entry name" value="Interferon regulatory factor 8"/>
    <property type="match status" value="1"/>
</dbReference>
<sequence length="353" mass="40765">MNLDSDCSMSVSCGNGKLRQWLIEQIDSGKYPGLVWESDDKTIFRIPWKHAGKQDYNRDEDAALFKVSNYVVPHERTWREYEQPHSEMPYSPCPYPARNLPWQGAACENGYQLTGSFFCSPTDSQPQGLSLDSAMRSAEAFALTDCRLNICLYYRESLVREVTTTSLEGCRISSSPSIDDKIYSYSTMDQVIFPYPFPTSQRKGMEKLPNHLERGVLLWMTPDGLYAKRLCQSRIYWEGPLSPYSDRPNKLEKEQTCKLFDTQQFLTELQGYVHHGRSMPRFQIVLCFGDEFPDPQRQRKLITAHVEPMFAKQLYYIAQQHSTGPVIRGYDLPEHVPAPEDYQRAILHPSIQE</sequence>
<dbReference type="PANTHER" id="PTHR11949">
    <property type="entry name" value="INTERFERON REGULATORY FACTOR"/>
    <property type="match status" value="1"/>
</dbReference>
<dbReference type="EMBL" id="SCEB01215550">
    <property type="protein sequence ID" value="RXM28999.1"/>
    <property type="molecule type" value="Genomic_DNA"/>
</dbReference>
<dbReference type="PANTHER" id="PTHR11949:SF6">
    <property type="entry name" value="INTERFERON REGULATORY FACTOR 4"/>
    <property type="match status" value="1"/>
</dbReference>
<proteinExistence type="predicted"/>
<dbReference type="Pfam" id="PF10401">
    <property type="entry name" value="IRF-3"/>
    <property type="match status" value="1"/>
</dbReference>
<dbReference type="PRINTS" id="PR00267">
    <property type="entry name" value="INTFRNREGFCT"/>
</dbReference>
<evidence type="ECO:0000259" key="1">
    <source>
        <dbReference type="PROSITE" id="PS51507"/>
    </source>
</evidence>
<organism evidence="2 3">
    <name type="scientific">Acipenser ruthenus</name>
    <name type="common">Sterlet sturgeon</name>
    <dbReference type="NCBI Taxonomy" id="7906"/>
    <lineage>
        <taxon>Eukaryota</taxon>
        <taxon>Metazoa</taxon>
        <taxon>Chordata</taxon>
        <taxon>Craniata</taxon>
        <taxon>Vertebrata</taxon>
        <taxon>Euteleostomi</taxon>
        <taxon>Actinopterygii</taxon>
        <taxon>Chondrostei</taxon>
        <taxon>Acipenseriformes</taxon>
        <taxon>Acipenseridae</taxon>
        <taxon>Acipenser</taxon>
    </lineage>
</organism>
<dbReference type="SMART" id="SM01243">
    <property type="entry name" value="IRF-3"/>
    <property type="match status" value="1"/>
</dbReference>
<dbReference type="SMART" id="SM00348">
    <property type="entry name" value="IRF"/>
    <property type="match status" value="1"/>
</dbReference>
<dbReference type="Gene3D" id="2.60.200.10">
    <property type="match status" value="1"/>
</dbReference>